<dbReference type="Pfam" id="PF02405">
    <property type="entry name" value="MlaE"/>
    <property type="match status" value="1"/>
</dbReference>
<name>A0A382HWE4_9ZZZZ</name>
<feature type="transmembrane region" description="Helical" evidence="1">
    <location>
        <begin position="20"/>
        <end position="40"/>
    </location>
</feature>
<keyword evidence="1" id="KW-1133">Transmembrane helix</keyword>
<keyword evidence="1" id="KW-0472">Membrane</keyword>
<proteinExistence type="predicted"/>
<evidence type="ECO:0000313" key="2">
    <source>
        <dbReference type="EMBL" id="SVB91724.1"/>
    </source>
</evidence>
<dbReference type="AlphaFoldDB" id="A0A382HWE4"/>
<dbReference type="GO" id="GO:0043190">
    <property type="term" value="C:ATP-binding cassette (ABC) transporter complex"/>
    <property type="evidence" value="ECO:0007669"/>
    <property type="project" value="InterPro"/>
</dbReference>
<keyword evidence="1" id="KW-0812">Transmembrane</keyword>
<dbReference type="SUPFAM" id="SSF48452">
    <property type="entry name" value="TPR-like"/>
    <property type="match status" value="1"/>
</dbReference>
<dbReference type="InterPro" id="IPR019734">
    <property type="entry name" value="TPR_rpt"/>
</dbReference>
<dbReference type="InterPro" id="IPR011990">
    <property type="entry name" value="TPR-like_helical_dom_sf"/>
</dbReference>
<organism evidence="2">
    <name type="scientific">marine metagenome</name>
    <dbReference type="NCBI Taxonomy" id="408172"/>
    <lineage>
        <taxon>unclassified sequences</taxon>
        <taxon>metagenomes</taxon>
        <taxon>ecological metagenomes</taxon>
    </lineage>
</organism>
<sequence length="111" mass="12849">MKVSDEVLALETMALNPVKFLITPRFLALLITLPCLTIMVDRLEIYVKLGDLYKKKTMFREALSCYWSALGLKNDDPYIHRSVLEIYKILSEHEQEQLKTLEGQSSFARNP</sequence>
<gene>
    <name evidence="2" type="ORF">METZ01_LOCUS244578</name>
</gene>
<reference evidence="2" key="1">
    <citation type="submission" date="2018-05" db="EMBL/GenBank/DDBJ databases">
        <authorList>
            <person name="Lanie J.A."/>
            <person name="Ng W.-L."/>
            <person name="Kazmierczak K.M."/>
            <person name="Andrzejewski T.M."/>
            <person name="Davidsen T.M."/>
            <person name="Wayne K.J."/>
            <person name="Tettelin H."/>
            <person name="Glass J.I."/>
            <person name="Rusch D."/>
            <person name="Podicherti R."/>
            <person name="Tsui H.-C.T."/>
            <person name="Winkler M.E."/>
        </authorList>
    </citation>
    <scope>NUCLEOTIDE SEQUENCE</scope>
</reference>
<dbReference type="PROSITE" id="PS50005">
    <property type="entry name" value="TPR"/>
    <property type="match status" value="1"/>
</dbReference>
<protein>
    <submittedName>
        <fullName evidence="2">Uncharacterized protein</fullName>
    </submittedName>
</protein>
<dbReference type="Gene3D" id="1.25.40.10">
    <property type="entry name" value="Tetratricopeptide repeat domain"/>
    <property type="match status" value="1"/>
</dbReference>
<accession>A0A382HWE4</accession>
<dbReference type="EMBL" id="UINC01063758">
    <property type="protein sequence ID" value="SVB91724.1"/>
    <property type="molecule type" value="Genomic_DNA"/>
</dbReference>
<dbReference type="InterPro" id="IPR030802">
    <property type="entry name" value="Permease_MalE"/>
</dbReference>
<evidence type="ECO:0000256" key="1">
    <source>
        <dbReference type="SAM" id="Phobius"/>
    </source>
</evidence>